<accession>A0A382W8T1</accession>
<dbReference type="EMBL" id="UINC01157499">
    <property type="protein sequence ID" value="SVD54521.1"/>
    <property type="molecule type" value="Genomic_DNA"/>
</dbReference>
<dbReference type="AlphaFoldDB" id="A0A382W8T1"/>
<evidence type="ECO:0000313" key="1">
    <source>
        <dbReference type="EMBL" id="SVD54521.1"/>
    </source>
</evidence>
<reference evidence="1" key="1">
    <citation type="submission" date="2018-05" db="EMBL/GenBank/DDBJ databases">
        <authorList>
            <person name="Lanie J.A."/>
            <person name="Ng W.-L."/>
            <person name="Kazmierczak K.M."/>
            <person name="Andrzejewski T.M."/>
            <person name="Davidsen T.M."/>
            <person name="Wayne K.J."/>
            <person name="Tettelin H."/>
            <person name="Glass J.I."/>
            <person name="Rusch D."/>
            <person name="Podicherti R."/>
            <person name="Tsui H.-C.T."/>
            <person name="Winkler M.E."/>
        </authorList>
    </citation>
    <scope>NUCLEOTIDE SEQUENCE</scope>
</reference>
<protein>
    <submittedName>
        <fullName evidence="1">Uncharacterized protein</fullName>
    </submittedName>
</protein>
<organism evidence="1">
    <name type="scientific">marine metagenome</name>
    <dbReference type="NCBI Taxonomy" id="408172"/>
    <lineage>
        <taxon>unclassified sequences</taxon>
        <taxon>metagenomes</taxon>
        <taxon>ecological metagenomes</taxon>
    </lineage>
</organism>
<proteinExistence type="predicted"/>
<name>A0A382W8T1_9ZZZZ</name>
<sequence>MRYLILVLMFTASFSQELEVEGNLKVQGNIDASNQRVTNVGNPTDLTDAVNTEFLQDALRDDGPFEYKLVATRLTSEMLQNNGSFTLSYKNYGETSWVSDFESYLNTLEDSGWNIYKTLPYTYDSSYQMSYNYYIFRR</sequence>
<gene>
    <name evidence="1" type="ORF">METZ01_LOCUS407375</name>
</gene>